<dbReference type="InterPro" id="IPR006221">
    <property type="entry name" value="TrpG/PapA_dom"/>
</dbReference>
<dbReference type="InterPro" id="IPR017926">
    <property type="entry name" value="GATASE"/>
</dbReference>
<reference evidence="4" key="1">
    <citation type="journal article" date="2019" name="Int. J. Syst. Evol. Microbiol.">
        <title>The Global Catalogue of Microorganisms (GCM) 10K type strain sequencing project: providing services to taxonomists for standard genome sequencing and annotation.</title>
        <authorList>
            <consortium name="The Broad Institute Genomics Platform"/>
            <consortium name="The Broad Institute Genome Sequencing Center for Infectious Disease"/>
            <person name="Wu L."/>
            <person name="Ma J."/>
        </authorList>
    </citation>
    <scope>NUCLEOTIDE SEQUENCE [LARGE SCALE GENOMIC DNA]</scope>
    <source>
        <strain evidence="4">KCTC 33575</strain>
    </source>
</reference>
<dbReference type="PRINTS" id="PR00099">
    <property type="entry name" value="CPSGATASE"/>
</dbReference>
<evidence type="ECO:0000313" key="4">
    <source>
        <dbReference type="Proteomes" id="UP001597519"/>
    </source>
</evidence>
<dbReference type="Pfam" id="PF00117">
    <property type="entry name" value="GATase"/>
    <property type="match status" value="1"/>
</dbReference>
<dbReference type="InterPro" id="IPR050472">
    <property type="entry name" value="Anth_synth/Amidotransfase"/>
</dbReference>
<dbReference type="SUPFAM" id="SSF52317">
    <property type="entry name" value="Class I glutamine amidotransferase-like"/>
    <property type="match status" value="1"/>
</dbReference>
<comment type="caution">
    <text evidence="3">The sequence shown here is derived from an EMBL/GenBank/DDBJ whole genome shotgun (WGS) entry which is preliminary data.</text>
</comment>
<name>A0ABW5WVR9_9STAP</name>
<dbReference type="InterPro" id="IPR029062">
    <property type="entry name" value="Class_I_gatase-like"/>
</dbReference>
<keyword evidence="1" id="KW-0315">Glutamine amidotransferase</keyword>
<protein>
    <submittedName>
        <fullName evidence="3">Anthranilate synthase component II</fullName>
    </submittedName>
</protein>
<proteinExistence type="predicted"/>
<dbReference type="EMBL" id="JBHUOQ010000003">
    <property type="protein sequence ID" value="MFD2830490.1"/>
    <property type="molecule type" value="Genomic_DNA"/>
</dbReference>
<dbReference type="Proteomes" id="UP001597519">
    <property type="component" value="Unassembled WGS sequence"/>
</dbReference>
<dbReference type="PRINTS" id="PR00096">
    <property type="entry name" value="GATASE"/>
</dbReference>
<organism evidence="3 4">
    <name type="scientific">Corticicoccus populi</name>
    <dbReference type="NCBI Taxonomy" id="1812821"/>
    <lineage>
        <taxon>Bacteria</taxon>
        <taxon>Bacillati</taxon>
        <taxon>Bacillota</taxon>
        <taxon>Bacilli</taxon>
        <taxon>Bacillales</taxon>
        <taxon>Staphylococcaceae</taxon>
        <taxon>Corticicoccus</taxon>
    </lineage>
</organism>
<keyword evidence="4" id="KW-1185">Reference proteome</keyword>
<evidence type="ECO:0000313" key="3">
    <source>
        <dbReference type="EMBL" id="MFD2830490.1"/>
    </source>
</evidence>
<dbReference type="PRINTS" id="PR00097">
    <property type="entry name" value="ANTSNTHASEII"/>
</dbReference>
<feature type="domain" description="Glutamine amidotransferase" evidence="2">
    <location>
        <begin position="3"/>
        <end position="185"/>
    </location>
</feature>
<gene>
    <name evidence="3" type="ORF">ACFSX4_08460</name>
</gene>
<evidence type="ECO:0000259" key="2">
    <source>
        <dbReference type="Pfam" id="PF00117"/>
    </source>
</evidence>
<dbReference type="RefSeq" id="WP_377773574.1">
    <property type="nucleotide sequence ID" value="NZ_JBHUOQ010000003.1"/>
</dbReference>
<dbReference type="PANTHER" id="PTHR43418:SF4">
    <property type="entry name" value="MULTIFUNCTIONAL TRYPTOPHAN BIOSYNTHESIS PROTEIN"/>
    <property type="match status" value="1"/>
</dbReference>
<dbReference type="Gene3D" id="3.40.50.880">
    <property type="match status" value="1"/>
</dbReference>
<evidence type="ECO:0000256" key="1">
    <source>
        <dbReference type="ARBA" id="ARBA00022962"/>
    </source>
</evidence>
<accession>A0ABW5WVR9</accession>
<dbReference type="NCBIfam" id="TIGR00566">
    <property type="entry name" value="trpG_papA"/>
    <property type="match status" value="1"/>
</dbReference>
<dbReference type="PROSITE" id="PS51273">
    <property type="entry name" value="GATASE_TYPE_1"/>
    <property type="match status" value="1"/>
</dbReference>
<sequence length="190" mass="21223">MILMIDHYDSFTFNLVQYFGELGQEVTVVKNDMINLEEVKDLNPDLIVLSPGPCSPDETGMTMTLIDAFKETYPIFGVCLGEQALAQAFGGDVVPAPSLQHGKTSLIRHTGDGIYTAFDREMEVMRYHSLIVKRETLPTCFEITSETKNGEVMGIRHKTLPIEGVQFHPESIGTPAGKQFIQNIITEYIH</sequence>
<dbReference type="PANTHER" id="PTHR43418">
    <property type="entry name" value="MULTIFUNCTIONAL TRYPTOPHAN BIOSYNTHESIS PROTEIN-RELATED"/>
    <property type="match status" value="1"/>
</dbReference>
<dbReference type="CDD" id="cd01743">
    <property type="entry name" value="GATase1_Anthranilate_Synthase"/>
    <property type="match status" value="1"/>
</dbReference>